<evidence type="ECO:0000313" key="2">
    <source>
        <dbReference type="EMBL" id="RNB47385.1"/>
    </source>
</evidence>
<feature type="transmembrane region" description="Helical" evidence="1">
    <location>
        <begin position="20"/>
        <end position="53"/>
    </location>
</feature>
<keyword evidence="1" id="KW-1133">Transmembrane helix</keyword>
<reference evidence="2 3" key="1">
    <citation type="submission" date="2018-10" db="EMBL/GenBank/DDBJ databases">
        <title>Isolation, diversity and antibacterial activity of antinobacteria from the wheat rhizosphere soil.</title>
        <authorList>
            <person name="Sun T."/>
        </authorList>
    </citation>
    <scope>NUCLEOTIDE SEQUENCE [LARGE SCALE GENOMIC DNA]</scope>
    <source>
        <strain evidence="2 3">SJ-23</strain>
    </source>
</reference>
<comment type="caution">
    <text evidence="2">The sequence shown here is derived from an EMBL/GenBank/DDBJ whole genome shotgun (WGS) entry which is preliminary data.</text>
</comment>
<evidence type="ECO:0008006" key="4">
    <source>
        <dbReference type="Google" id="ProtNLM"/>
    </source>
</evidence>
<dbReference type="RefSeq" id="WP_122937324.1">
    <property type="nucleotide sequence ID" value="NZ_JBHSNT010000098.1"/>
</dbReference>
<organism evidence="2 3">
    <name type="scientific">Agromyces tardus</name>
    <dbReference type="NCBI Taxonomy" id="2583849"/>
    <lineage>
        <taxon>Bacteria</taxon>
        <taxon>Bacillati</taxon>
        <taxon>Actinomycetota</taxon>
        <taxon>Actinomycetes</taxon>
        <taxon>Micrococcales</taxon>
        <taxon>Microbacteriaceae</taxon>
        <taxon>Agromyces</taxon>
    </lineage>
</organism>
<sequence length="92" mass="9443">MSANRTGDGDAQPRRLSLAAIAGVLLAIASVLLPATWALPVALIAIVLGVIGYRQARRDPRTGPQWVSVVAMVVGAFVAISQGIILVLVATG</sequence>
<keyword evidence="1" id="KW-0812">Transmembrane</keyword>
<protein>
    <recommendedName>
        <fullName evidence="4">DUF4190 domain-containing protein</fullName>
    </recommendedName>
</protein>
<dbReference type="AlphaFoldDB" id="A0A3M8AA66"/>
<gene>
    <name evidence="2" type="ORF">EDM22_12190</name>
</gene>
<feature type="transmembrane region" description="Helical" evidence="1">
    <location>
        <begin position="65"/>
        <end position="90"/>
    </location>
</feature>
<keyword evidence="1" id="KW-0472">Membrane</keyword>
<dbReference type="Proteomes" id="UP000275048">
    <property type="component" value="Unassembled WGS sequence"/>
</dbReference>
<evidence type="ECO:0000256" key="1">
    <source>
        <dbReference type="SAM" id="Phobius"/>
    </source>
</evidence>
<dbReference type="EMBL" id="RHHB01000025">
    <property type="protein sequence ID" value="RNB47385.1"/>
    <property type="molecule type" value="Genomic_DNA"/>
</dbReference>
<dbReference type="OrthoDB" id="5007861at2"/>
<keyword evidence="3" id="KW-1185">Reference proteome</keyword>
<name>A0A3M8AA66_9MICO</name>
<evidence type="ECO:0000313" key="3">
    <source>
        <dbReference type="Proteomes" id="UP000275048"/>
    </source>
</evidence>
<accession>A0A3M8AA66</accession>
<proteinExistence type="predicted"/>